<dbReference type="Proteomes" id="UP000515123">
    <property type="component" value="Linkage group 2"/>
</dbReference>
<evidence type="ECO:0000256" key="11">
    <source>
        <dbReference type="ARBA" id="ARBA00023306"/>
    </source>
</evidence>
<sequence length="1250" mass="141832">MPEESTSPTAAASGGGGGGHSPSAPPKSRPRLFIKEMVLRNFKSYAGEQRIGPFHKSFSAVVGPNGSGKSNVIDAMLFVFGKRAKQMRLNKVSELIHNSSDHQNLDSAAVSVHFQEIVDLADGTNEAVEGSDFVVTRIAFRDNSSRYYINERASNFTEVTKMLKGKGVDLDNNRFLILQGEVEQISLMKPKVQGAHDEGFLEYLEDIIGTNQYVEKIEEAQRQLEVLNEKRSASVNMVKLAEKERESLENVKNEAEEYMLKELSLLKWQEKATKLSSDDAATRVILLQEDVSNLETNLTSEREKIQQNSSTLKELESVYNKYVKRQEELDTEMRTCKDQFKEFERQDVKYREDLKHLKQKIKKLDDKVEKDASKLDESMKDIDESSNLIPKLEGEIPKLQQLLLAEEKLLEEIKESSRDETERHHLELIKVRAELEPWENQLIEHKGKLDVASAESKLLKEKHIACQVEFEQAQQENNDIVEKIKTKKASITEIQAKIERNRLGAMEAHKIEEESLKKEESLIPLEQAARQKLSEIMSVLETEKTQGAVLKAILQAKESKDIEGIFGRLGDLGAIEAKYDVAISTACPGLDYIVVETTAAAQACVELLRRKNLGVATFMIMEKQVDHLHKLNKKVQTPENVPRLFDLVTVKDERLKLAFFAVLGNTVVAEDLNQATRIAYGGDKEFRRVVTLEGALFEKSGTMSGGGTKPRGGKMGTSIRESVSGEVILNAEKELAELVDQLSILRQRITDARSCYQAAEGEIAHLEMELAKSWKEIDSLNAQYSYNEKRLGSLKTASQPKEDDLCRLEELDHIILAEQRELDKLAKCSSKLKDRAFELQNKIENAGGEVLKNQKSKVTNIQSEIDKTSTEINRHKVKIATCEKFVKKLTKGIEESKKEKEKNMEEKEKMMSVFKEIEQKAFLVQENYKKTQELIDKHKDVLDETKAKYNKLKKMMEELRAAEVDAEYKLQDAKKLAKEWEMKTKALKKRVDDIQLNLVKHMDQIQMDAVDPEKLQATVSEESLNDACDMKRAMEMVALLEAQIKEMNPNLDSIAEYRKKVLLYNARVDELNSVTQERDDLKKLYDGLRKKRLDEFMTGFNIISLKLKEMYQMITLGGDAELELVDSLDPFSEGVVFSVRPPKKSWKNIANLSGGEKTLSSLALVFALHHYKPTPLYVMDEIDAALDFKNVSIVGHYVKDRTRDAQFIIISLRNNMFELADRLVGIYKTHNCTKSITVNPGSFVDCGKAA</sequence>
<reference evidence="16" key="1">
    <citation type="journal article" date="2015" name="Nat. Genet.">
        <title>The pineapple genome and the evolution of CAM photosynthesis.</title>
        <authorList>
            <person name="Ming R."/>
            <person name="VanBuren R."/>
            <person name="Wai C.M."/>
            <person name="Tang H."/>
            <person name="Schatz M.C."/>
            <person name="Bowers J.E."/>
            <person name="Lyons E."/>
            <person name="Wang M.L."/>
            <person name="Chen J."/>
            <person name="Biggers E."/>
            <person name="Zhang J."/>
            <person name="Huang L."/>
            <person name="Zhang L."/>
            <person name="Miao W."/>
            <person name="Zhang J."/>
            <person name="Ye Z."/>
            <person name="Miao C."/>
            <person name="Lin Z."/>
            <person name="Wang H."/>
            <person name="Zhou H."/>
            <person name="Yim W.C."/>
            <person name="Priest H.D."/>
            <person name="Zheng C."/>
            <person name="Woodhouse M."/>
            <person name="Edger P.P."/>
            <person name="Guyot R."/>
            <person name="Guo H.B."/>
            <person name="Guo H."/>
            <person name="Zheng G."/>
            <person name="Singh R."/>
            <person name="Sharma A."/>
            <person name="Min X."/>
            <person name="Zheng Y."/>
            <person name="Lee H."/>
            <person name="Gurtowski J."/>
            <person name="Sedlazeck F.J."/>
            <person name="Harkess A."/>
            <person name="McKain M.R."/>
            <person name="Liao Z."/>
            <person name="Fang J."/>
            <person name="Liu J."/>
            <person name="Zhang X."/>
            <person name="Zhang Q."/>
            <person name="Hu W."/>
            <person name="Qin Y."/>
            <person name="Wang K."/>
            <person name="Chen L.Y."/>
            <person name="Shirley N."/>
            <person name="Lin Y.R."/>
            <person name="Liu L.Y."/>
            <person name="Hernandez A.G."/>
            <person name="Wright C.L."/>
            <person name="Bulone V."/>
            <person name="Tuskan G.A."/>
            <person name="Heath K."/>
            <person name="Zee F."/>
            <person name="Moore P.H."/>
            <person name="Sunkar R."/>
            <person name="Leebens-Mack J.H."/>
            <person name="Mockler T."/>
            <person name="Bennetzen J.L."/>
            <person name="Freeling M."/>
            <person name="Sankoff D."/>
            <person name="Paterson A.H."/>
            <person name="Zhu X."/>
            <person name="Yang X."/>
            <person name="Smith J.A."/>
            <person name="Cushman J.C."/>
            <person name="Paull R.E."/>
            <person name="Yu Q."/>
        </authorList>
    </citation>
    <scope>NUCLEOTIDE SEQUENCE [LARGE SCALE GENOMIC DNA]</scope>
    <source>
        <strain evidence="16">cv. F153</strain>
    </source>
</reference>
<dbReference type="GO" id="GO:0051321">
    <property type="term" value="P:meiotic cell cycle"/>
    <property type="evidence" value="ECO:0007669"/>
    <property type="project" value="UniProtKB-KW"/>
</dbReference>
<dbReference type="InterPro" id="IPR024704">
    <property type="entry name" value="SMC"/>
</dbReference>
<keyword evidence="4" id="KW-0547">Nucleotide-binding</keyword>
<keyword evidence="10" id="KW-0469">Meiosis</keyword>
<evidence type="ECO:0000256" key="9">
    <source>
        <dbReference type="ARBA" id="ARBA00023242"/>
    </source>
</evidence>
<keyword evidence="9 12" id="KW-0539">Nucleus</keyword>
<dbReference type="SUPFAM" id="SSF75553">
    <property type="entry name" value="Smc hinge domain"/>
    <property type="match status" value="1"/>
</dbReference>
<dbReference type="PIRSF" id="PIRSF005719">
    <property type="entry name" value="SMC"/>
    <property type="match status" value="1"/>
</dbReference>
<dbReference type="AlphaFoldDB" id="A0A6P5GL43"/>
<dbReference type="FunFam" id="3.30.70.1620:FF:000003">
    <property type="entry name" value="Structural maintenance of chromosomes 4"/>
    <property type="match status" value="1"/>
</dbReference>
<dbReference type="GeneID" id="109724300"/>
<dbReference type="Gene3D" id="3.30.70.1620">
    <property type="match status" value="1"/>
</dbReference>
<keyword evidence="7 13" id="KW-0175">Coiled coil</keyword>
<dbReference type="PANTHER" id="PTHR18937:SF172">
    <property type="entry name" value="STRUCTURAL MAINTENANCE OF CHROMOSOMES PROTEIN"/>
    <property type="match status" value="1"/>
</dbReference>
<feature type="region of interest" description="Disordered" evidence="14">
    <location>
        <begin position="1"/>
        <end position="29"/>
    </location>
</feature>
<evidence type="ECO:0000313" key="17">
    <source>
        <dbReference type="RefSeq" id="XP_020108669.1"/>
    </source>
</evidence>
<dbReference type="FunFam" id="1.20.1060.20:FF:000003">
    <property type="entry name" value="Structural maintenance of chromosomes 4"/>
    <property type="match status" value="1"/>
</dbReference>
<keyword evidence="3" id="KW-0132">Cell division</keyword>
<evidence type="ECO:0000256" key="10">
    <source>
        <dbReference type="ARBA" id="ARBA00023254"/>
    </source>
</evidence>
<evidence type="ECO:0000256" key="5">
    <source>
        <dbReference type="ARBA" id="ARBA00022776"/>
    </source>
</evidence>
<evidence type="ECO:0000313" key="16">
    <source>
        <dbReference type="Proteomes" id="UP000515123"/>
    </source>
</evidence>
<proteinExistence type="inferred from homology"/>
<evidence type="ECO:0000256" key="8">
    <source>
        <dbReference type="ARBA" id="ARBA00023067"/>
    </source>
</evidence>
<name>A0A6P5GL43_ANACO</name>
<dbReference type="GO" id="GO:0007076">
    <property type="term" value="P:mitotic chromosome condensation"/>
    <property type="evidence" value="ECO:0007669"/>
    <property type="project" value="TreeGrafter"/>
</dbReference>
<dbReference type="SUPFAM" id="SSF52540">
    <property type="entry name" value="P-loop containing nucleoside triphosphate hydrolases"/>
    <property type="match status" value="1"/>
</dbReference>
<evidence type="ECO:0000259" key="15">
    <source>
        <dbReference type="SMART" id="SM00968"/>
    </source>
</evidence>
<evidence type="ECO:0000256" key="7">
    <source>
        <dbReference type="ARBA" id="ARBA00023054"/>
    </source>
</evidence>
<dbReference type="Pfam" id="PF06470">
    <property type="entry name" value="SMC_hinge"/>
    <property type="match status" value="1"/>
</dbReference>
<dbReference type="FunFam" id="3.40.50.300:FF:000585">
    <property type="entry name" value="Structural maintenance of chromosomes 4"/>
    <property type="match status" value="1"/>
</dbReference>
<comment type="subcellular location">
    <subcellularLocation>
        <location evidence="1 12">Nucleus</location>
    </subcellularLocation>
</comment>
<dbReference type="InterPro" id="IPR036277">
    <property type="entry name" value="SMC_hinge_sf"/>
</dbReference>
<accession>A0A6P5GL43</accession>
<evidence type="ECO:0000256" key="13">
    <source>
        <dbReference type="SAM" id="Coils"/>
    </source>
</evidence>
<keyword evidence="16" id="KW-1185">Reference proteome</keyword>
<reference evidence="17" key="2">
    <citation type="submission" date="2025-08" db="UniProtKB">
        <authorList>
            <consortium name="RefSeq"/>
        </authorList>
    </citation>
    <scope>IDENTIFICATION</scope>
    <source>
        <tissue evidence="17">Leaf</tissue>
    </source>
</reference>
<evidence type="ECO:0000256" key="6">
    <source>
        <dbReference type="ARBA" id="ARBA00022840"/>
    </source>
</evidence>
<keyword evidence="8" id="KW-0226">DNA condensation</keyword>
<comment type="similarity">
    <text evidence="2">Belongs to the SMC family. SMC4 subfamily.</text>
</comment>
<evidence type="ECO:0000256" key="14">
    <source>
        <dbReference type="SAM" id="MobiDB-lite"/>
    </source>
</evidence>
<dbReference type="FunFam" id="3.40.50.300:FF:000481">
    <property type="entry name" value="Structural maintenance of chromosomes 4"/>
    <property type="match status" value="1"/>
</dbReference>
<dbReference type="RefSeq" id="XP_020108669.1">
    <property type="nucleotide sequence ID" value="XM_020253080.1"/>
</dbReference>
<dbReference type="Pfam" id="PF02463">
    <property type="entry name" value="SMC_N"/>
    <property type="match status" value="1"/>
</dbReference>
<gene>
    <name evidence="17" type="primary">LOC109724300</name>
</gene>
<keyword evidence="6" id="KW-0067">ATP-binding</keyword>
<feature type="coiled-coil region" evidence="13">
    <location>
        <begin position="210"/>
        <end position="374"/>
    </location>
</feature>
<evidence type="ECO:0000256" key="1">
    <source>
        <dbReference type="ARBA" id="ARBA00004123"/>
    </source>
</evidence>
<dbReference type="GO" id="GO:0051301">
    <property type="term" value="P:cell division"/>
    <property type="evidence" value="ECO:0007669"/>
    <property type="project" value="UniProtKB-KW"/>
</dbReference>
<dbReference type="GO" id="GO:0005524">
    <property type="term" value="F:ATP binding"/>
    <property type="evidence" value="ECO:0007669"/>
    <property type="project" value="UniProtKB-KW"/>
</dbReference>
<dbReference type="Gene3D" id="1.20.1060.20">
    <property type="match status" value="1"/>
</dbReference>
<dbReference type="InterPro" id="IPR027417">
    <property type="entry name" value="P-loop_NTPase"/>
</dbReference>
<evidence type="ECO:0000256" key="4">
    <source>
        <dbReference type="ARBA" id="ARBA00022741"/>
    </source>
</evidence>
<dbReference type="PANTHER" id="PTHR18937">
    <property type="entry name" value="STRUCTURAL MAINTENANCE OF CHROMOSOMES SMC FAMILY MEMBER"/>
    <property type="match status" value="1"/>
</dbReference>
<dbReference type="InterPro" id="IPR003395">
    <property type="entry name" value="RecF/RecN/SMC_N"/>
</dbReference>
<dbReference type="GO" id="GO:0016887">
    <property type="term" value="F:ATP hydrolysis activity"/>
    <property type="evidence" value="ECO:0007669"/>
    <property type="project" value="InterPro"/>
</dbReference>
<keyword evidence="11" id="KW-0131">Cell cycle</keyword>
<feature type="domain" description="SMC hinge" evidence="15">
    <location>
        <begin position="563"/>
        <end position="679"/>
    </location>
</feature>
<feature type="compositionally biased region" description="Low complexity" evidence="14">
    <location>
        <begin position="1"/>
        <end position="12"/>
    </location>
</feature>
<dbReference type="OrthoDB" id="759496at2759"/>
<dbReference type="Gene3D" id="3.40.50.300">
    <property type="entry name" value="P-loop containing nucleotide triphosphate hydrolases"/>
    <property type="match status" value="2"/>
</dbReference>
<feature type="coiled-coil region" evidence="13">
    <location>
        <begin position="851"/>
        <end position="997"/>
    </location>
</feature>
<keyword evidence="5" id="KW-0498">Mitosis</keyword>
<dbReference type="SMART" id="SM00968">
    <property type="entry name" value="SMC_hinge"/>
    <property type="match status" value="1"/>
</dbReference>
<dbReference type="GO" id="GO:0000796">
    <property type="term" value="C:condensin complex"/>
    <property type="evidence" value="ECO:0007669"/>
    <property type="project" value="TreeGrafter"/>
</dbReference>
<organism evidence="16 17">
    <name type="scientific">Ananas comosus</name>
    <name type="common">Pineapple</name>
    <name type="synonym">Ananas ananas</name>
    <dbReference type="NCBI Taxonomy" id="4615"/>
    <lineage>
        <taxon>Eukaryota</taxon>
        <taxon>Viridiplantae</taxon>
        <taxon>Streptophyta</taxon>
        <taxon>Embryophyta</taxon>
        <taxon>Tracheophyta</taxon>
        <taxon>Spermatophyta</taxon>
        <taxon>Magnoliopsida</taxon>
        <taxon>Liliopsida</taxon>
        <taxon>Poales</taxon>
        <taxon>Bromeliaceae</taxon>
        <taxon>Bromelioideae</taxon>
        <taxon>Ananas</taxon>
    </lineage>
</organism>
<evidence type="ECO:0000256" key="12">
    <source>
        <dbReference type="PIRNR" id="PIRNR005719"/>
    </source>
</evidence>
<evidence type="ECO:0000256" key="3">
    <source>
        <dbReference type="ARBA" id="ARBA00022618"/>
    </source>
</evidence>
<dbReference type="GO" id="GO:0005634">
    <property type="term" value="C:nucleus"/>
    <property type="evidence" value="ECO:0007669"/>
    <property type="project" value="UniProtKB-SubCell"/>
</dbReference>
<evidence type="ECO:0000256" key="2">
    <source>
        <dbReference type="ARBA" id="ARBA00006005"/>
    </source>
</evidence>
<dbReference type="InterPro" id="IPR010935">
    <property type="entry name" value="SMC_hinge"/>
</dbReference>
<protein>
    <recommendedName>
        <fullName evidence="12">Structural maintenance of chromosomes protein</fullName>
    </recommendedName>
</protein>